<accession>A0A9K3GEF8</accession>
<dbReference type="OrthoDB" id="10250354at2759"/>
<dbReference type="Gene3D" id="1.10.287.110">
    <property type="entry name" value="DnaJ domain"/>
    <property type="match status" value="1"/>
</dbReference>
<dbReference type="Proteomes" id="UP000265618">
    <property type="component" value="Unassembled WGS sequence"/>
</dbReference>
<evidence type="ECO:0000313" key="3">
    <source>
        <dbReference type="EMBL" id="GIQ79798.1"/>
    </source>
</evidence>
<feature type="region of interest" description="Disordered" evidence="1">
    <location>
        <begin position="680"/>
        <end position="703"/>
    </location>
</feature>
<name>A0A9K3GEF8_9EUKA</name>
<feature type="compositionally biased region" description="Acidic residues" evidence="1">
    <location>
        <begin position="408"/>
        <end position="424"/>
    </location>
</feature>
<organism evidence="3 4">
    <name type="scientific">Kipferlia bialata</name>
    <dbReference type="NCBI Taxonomy" id="797122"/>
    <lineage>
        <taxon>Eukaryota</taxon>
        <taxon>Metamonada</taxon>
        <taxon>Carpediemonas-like organisms</taxon>
        <taxon>Kipferlia</taxon>
    </lineage>
</organism>
<feature type="region of interest" description="Disordered" evidence="1">
    <location>
        <begin position="1010"/>
        <end position="1245"/>
    </location>
</feature>
<dbReference type="InterPro" id="IPR051964">
    <property type="entry name" value="Chaperone_stress_response"/>
</dbReference>
<reference evidence="3 4" key="1">
    <citation type="journal article" date="2018" name="PLoS ONE">
        <title>The draft genome of Kipferlia bialata reveals reductive genome evolution in fornicate parasites.</title>
        <authorList>
            <person name="Tanifuji G."/>
            <person name="Takabayashi S."/>
            <person name="Kume K."/>
            <person name="Takagi M."/>
            <person name="Nakayama T."/>
            <person name="Kamikawa R."/>
            <person name="Inagaki Y."/>
            <person name="Hashimoto T."/>
        </authorList>
    </citation>
    <scope>NUCLEOTIDE SEQUENCE [LARGE SCALE GENOMIC DNA]</scope>
    <source>
        <strain evidence="3">NY0173</strain>
    </source>
</reference>
<dbReference type="InterPro" id="IPR036869">
    <property type="entry name" value="J_dom_sf"/>
</dbReference>
<feature type="compositionally biased region" description="Basic and acidic residues" evidence="1">
    <location>
        <begin position="131"/>
        <end position="149"/>
    </location>
</feature>
<feature type="compositionally biased region" description="Basic and acidic residues" evidence="1">
    <location>
        <begin position="398"/>
        <end position="407"/>
    </location>
</feature>
<feature type="compositionally biased region" description="Polar residues" evidence="1">
    <location>
        <begin position="487"/>
        <end position="500"/>
    </location>
</feature>
<gene>
    <name evidence="3" type="ORF">KIPB_000497</name>
</gene>
<feature type="region of interest" description="Disordered" evidence="1">
    <location>
        <begin position="826"/>
        <end position="935"/>
    </location>
</feature>
<feature type="compositionally biased region" description="Polar residues" evidence="1">
    <location>
        <begin position="96"/>
        <end position="105"/>
    </location>
</feature>
<feature type="compositionally biased region" description="Basic and acidic residues" evidence="1">
    <location>
        <begin position="1036"/>
        <end position="1079"/>
    </location>
</feature>
<dbReference type="InterPro" id="IPR001623">
    <property type="entry name" value="DnaJ_domain"/>
</dbReference>
<dbReference type="GO" id="GO:0005737">
    <property type="term" value="C:cytoplasm"/>
    <property type="evidence" value="ECO:0007669"/>
    <property type="project" value="TreeGrafter"/>
</dbReference>
<dbReference type="InterPro" id="IPR018253">
    <property type="entry name" value="DnaJ_domain_CS"/>
</dbReference>
<feature type="compositionally biased region" description="Polar residues" evidence="1">
    <location>
        <begin position="376"/>
        <end position="389"/>
    </location>
</feature>
<feature type="compositionally biased region" description="Basic and acidic residues" evidence="1">
    <location>
        <begin position="1233"/>
        <end position="1245"/>
    </location>
</feature>
<evidence type="ECO:0000256" key="1">
    <source>
        <dbReference type="SAM" id="MobiDB-lite"/>
    </source>
</evidence>
<comment type="caution">
    <text evidence="3">The sequence shown here is derived from an EMBL/GenBank/DDBJ whole genome shotgun (WGS) entry which is preliminary data.</text>
</comment>
<feature type="domain" description="J" evidence="2">
    <location>
        <begin position="940"/>
        <end position="1006"/>
    </location>
</feature>
<feature type="compositionally biased region" description="Acidic residues" evidence="1">
    <location>
        <begin position="529"/>
        <end position="539"/>
    </location>
</feature>
<feature type="compositionally biased region" description="Basic and acidic residues" evidence="1">
    <location>
        <begin position="831"/>
        <end position="842"/>
    </location>
</feature>
<feature type="compositionally biased region" description="Polar residues" evidence="1">
    <location>
        <begin position="721"/>
        <end position="732"/>
    </location>
</feature>
<feature type="compositionally biased region" description="Basic and acidic residues" evidence="1">
    <location>
        <begin position="1188"/>
        <end position="1202"/>
    </location>
</feature>
<dbReference type="PRINTS" id="PR00625">
    <property type="entry name" value="JDOMAIN"/>
</dbReference>
<feature type="compositionally biased region" description="Basic and acidic residues" evidence="1">
    <location>
        <begin position="850"/>
        <end position="911"/>
    </location>
</feature>
<feature type="compositionally biased region" description="Basic and acidic residues" evidence="1">
    <location>
        <begin position="750"/>
        <end position="774"/>
    </location>
</feature>
<feature type="compositionally biased region" description="Basic and acidic residues" evidence="1">
    <location>
        <begin position="454"/>
        <end position="484"/>
    </location>
</feature>
<feature type="compositionally biased region" description="Basic and acidic residues" evidence="1">
    <location>
        <begin position="680"/>
        <end position="695"/>
    </location>
</feature>
<keyword evidence="4" id="KW-1185">Reference proteome</keyword>
<feature type="region of interest" description="Disordered" evidence="1">
    <location>
        <begin position="720"/>
        <end position="814"/>
    </location>
</feature>
<proteinExistence type="predicted"/>
<feature type="region of interest" description="Disordered" evidence="1">
    <location>
        <begin position="92"/>
        <end position="160"/>
    </location>
</feature>
<dbReference type="Pfam" id="PF00226">
    <property type="entry name" value="DnaJ"/>
    <property type="match status" value="1"/>
</dbReference>
<evidence type="ECO:0000313" key="4">
    <source>
        <dbReference type="Proteomes" id="UP000265618"/>
    </source>
</evidence>
<protein>
    <recommendedName>
        <fullName evidence="2">J domain-containing protein</fullName>
    </recommendedName>
</protein>
<dbReference type="SUPFAM" id="SSF46565">
    <property type="entry name" value="Chaperone J-domain"/>
    <property type="match status" value="1"/>
</dbReference>
<feature type="compositionally biased region" description="Low complexity" evidence="1">
    <location>
        <begin position="554"/>
        <end position="570"/>
    </location>
</feature>
<feature type="compositionally biased region" description="Basic and acidic residues" evidence="1">
    <location>
        <begin position="501"/>
        <end position="522"/>
    </location>
</feature>
<feature type="compositionally biased region" description="Acidic residues" evidence="1">
    <location>
        <begin position="310"/>
        <end position="331"/>
    </location>
</feature>
<feature type="compositionally biased region" description="Basic and acidic residues" evidence="1">
    <location>
        <begin position="1094"/>
        <end position="1180"/>
    </location>
</feature>
<dbReference type="EMBL" id="BDIP01000057">
    <property type="protein sequence ID" value="GIQ79798.1"/>
    <property type="molecule type" value="Genomic_DNA"/>
</dbReference>
<feature type="compositionally biased region" description="Polar residues" evidence="1">
    <location>
        <begin position="271"/>
        <end position="282"/>
    </location>
</feature>
<feature type="compositionally biased region" description="Basic and acidic residues" evidence="1">
    <location>
        <begin position="425"/>
        <end position="447"/>
    </location>
</feature>
<dbReference type="PANTHER" id="PTHR44029:SF1">
    <property type="entry name" value="DNAJ HOMOLOG SUBFAMILY C MEMBER 21"/>
    <property type="match status" value="1"/>
</dbReference>
<dbReference type="SMART" id="SM00271">
    <property type="entry name" value="DnaJ"/>
    <property type="match status" value="1"/>
</dbReference>
<dbReference type="PROSITE" id="PS50076">
    <property type="entry name" value="DNAJ_2"/>
    <property type="match status" value="1"/>
</dbReference>
<feature type="region of interest" description="Disordered" evidence="1">
    <location>
        <begin position="257"/>
        <end position="574"/>
    </location>
</feature>
<feature type="compositionally biased region" description="Basic and acidic residues" evidence="1">
    <location>
        <begin position="789"/>
        <end position="814"/>
    </location>
</feature>
<dbReference type="PROSITE" id="PS00636">
    <property type="entry name" value="DNAJ_1"/>
    <property type="match status" value="1"/>
</dbReference>
<sequence length="1290" mass="146044">MAQGLPQFGIIPDGYETQSQMAQGLADWVRKVDPERFTELVAALLESVPEPPPKAPEPPLAFPVYPYYHLGGSSLGTPISRLYTLPNVAVPGTPHTVPSTTQRPSTGPRLYSRRGFDRPLEPPEVEGGMGGERERPKQWEGERHGEGKRPMAVGEGGREENVSLQTIGTVGTRTRIEEGGEGGEKDPWPKVYPLYTYEVYTPTVGVGEVDRREVGQGERDTESFGYAAYTAHTQSVSGASTRTHTPSLYGEWRWAEGGEERGGEREGEDTAQAQSVGGSYTDTYLPMAGRWSQRDEKGEGEEFSGAGSETTEELESEILGDGDREGEEETLVETPLESVSASSVHECTFADHETGADTATSSVHERVAEAVWVTTDPDSSIGSRVTTPSGEGVPLRVAETEGEREGEVEPASDSEGSELDGIDGEGDREPDAKGEGEGESGGDRWYWDCDGSDDMSRERADGEREKGDKSTEGEREQDTEREYSDGFSESSDLGDQTSTQREAEEGGEREREREREGGRESDVFNENPVDMDLDTDSDASEPATYTVNRTPFGASEPDASDPEAPSPASAGTNHRTDYTSLRCCQEAFHRATLQIASLNARLEDAQRHLSEEQRGREGEQERAAELIQTLREERDTAQSQAMALASQLAAAKRRISTVQRGVMSKYCRMTIESLKEKATLYSKERDSERQEKETMRQSLNSVLTENTSLHARIQELEAQLSAKSTPAETPSVTLHAPDSESAETAGHTGDVVEKGEIDGEGERDYEMDGDKTDSLGETELLRQVAVLIGERELEREAREKAERNRDDKTRQYERLRERLEVECAKLSGLAETEREARVKAERQVQSLTRQLERERESSGANEARRQRERERVAQENARERERVANEMRQKKKQREKERKEQEKREREKRDVADEEERQRRKRENANARARATKYSSCQEDYYKSLGVTPSATVSEIKKAYRKLALEWHPDRNLDRSEEATEVFKRLKCAYETLSDADERAAYDKYCKCISGGTKGAKGTRPHTTGNAKAKASKPQPQRETKRETKRETSAERKAKEAARKKREEAARRAWDAKVKREAEAAAARARAKVNQNNDETREQREARERENRERWEREEAAAREREAEVAKERRERVAREKQEQEIRRQKERSEKEAERQREVERQQREQRKREQRDERGREATEASSSTQGEREREKAVQTEADRAAQAQRERVRRHEGKGYVRSQGKLSAVHNRARLERERRERETRERQALLALQQRERQAAMERLRAKQQKLAAEQSMRASQDWTQWDLD</sequence>
<evidence type="ECO:0000259" key="2">
    <source>
        <dbReference type="PROSITE" id="PS50076"/>
    </source>
</evidence>
<dbReference type="CDD" id="cd06257">
    <property type="entry name" value="DnaJ"/>
    <property type="match status" value="1"/>
</dbReference>
<dbReference type="PANTHER" id="PTHR44029">
    <property type="entry name" value="DNAJ HOMOLOG SUBFAMILY C MEMBER 21"/>
    <property type="match status" value="1"/>
</dbReference>